<dbReference type="RefSeq" id="WP_189435778.1">
    <property type="nucleotide sequence ID" value="NZ_BMXE01000002.1"/>
</dbReference>
<dbReference type="InterPro" id="IPR016181">
    <property type="entry name" value="Acyl_CoA_acyltransferase"/>
</dbReference>
<protein>
    <submittedName>
        <fullName evidence="2">N-acetyltransferase</fullName>
    </submittedName>
</protein>
<dbReference type="SUPFAM" id="SSF55729">
    <property type="entry name" value="Acyl-CoA N-acyltransferases (Nat)"/>
    <property type="match status" value="1"/>
</dbReference>
<organism evidence="2 3">
    <name type="scientific">Pseudovibrio japonicus</name>
    <dbReference type="NCBI Taxonomy" id="366534"/>
    <lineage>
        <taxon>Bacteria</taxon>
        <taxon>Pseudomonadati</taxon>
        <taxon>Pseudomonadota</taxon>
        <taxon>Alphaproteobacteria</taxon>
        <taxon>Hyphomicrobiales</taxon>
        <taxon>Stappiaceae</taxon>
        <taxon>Pseudovibrio</taxon>
    </lineage>
</organism>
<dbReference type="InterPro" id="IPR051531">
    <property type="entry name" value="N-acetyltransferase"/>
</dbReference>
<feature type="domain" description="N-acetyltransferase" evidence="1">
    <location>
        <begin position="11"/>
        <end position="172"/>
    </location>
</feature>
<gene>
    <name evidence="2" type="ORF">GCM10007094_10930</name>
</gene>
<evidence type="ECO:0000313" key="2">
    <source>
        <dbReference type="EMBL" id="GHB24693.1"/>
    </source>
</evidence>
<name>A0ABQ3E316_9HYPH</name>
<dbReference type="Pfam" id="PF13302">
    <property type="entry name" value="Acetyltransf_3"/>
    <property type="match status" value="1"/>
</dbReference>
<dbReference type="PROSITE" id="PS51186">
    <property type="entry name" value="GNAT"/>
    <property type="match status" value="1"/>
</dbReference>
<dbReference type="Gene3D" id="3.40.630.30">
    <property type="match status" value="1"/>
</dbReference>
<dbReference type="InterPro" id="IPR000182">
    <property type="entry name" value="GNAT_dom"/>
</dbReference>
<evidence type="ECO:0000259" key="1">
    <source>
        <dbReference type="PROSITE" id="PS51186"/>
    </source>
</evidence>
<reference evidence="3" key="1">
    <citation type="journal article" date="2019" name="Int. J. Syst. Evol. Microbiol.">
        <title>The Global Catalogue of Microorganisms (GCM) 10K type strain sequencing project: providing services to taxonomists for standard genome sequencing and annotation.</title>
        <authorList>
            <consortium name="The Broad Institute Genomics Platform"/>
            <consortium name="The Broad Institute Genome Sequencing Center for Infectious Disease"/>
            <person name="Wu L."/>
            <person name="Ma J."/>
        </authorList>
    </citation>
    <scope>NUCLEOTIDE SEQUENCE [LARGE SCALE GENOMIC DNA]</scope>
    <source>
        <strain evidence="3">KCTC 12861</strain>
    </source>
</reference>
<proteinExistence type="predicted"/>
<dbReference type="PANTHER" id="PTHR43792">
    <property type="entry name" value="GNAT FAMILY, PUTATIVE (AFU_ORTHOLOGUE AFUA_3G00765)-RELATED-RELATED"/>
    <property type="match status" value="1"/>
</dbReference>
<comment type="caution">
    <text evidence="2">The sequence shown here is derived from an EMBL/GenBank/DDBJ whole genome shotgun (WGS) entry which is preliminary data.</text>
</comment>
<dbReference type="Proteomes" id="UP000637980">
    <property type="component" value="Unassembled WGS sequence"/>
</dbReference>
<sequence length="185" mass="20852">MTFPELKTDRLRLRMIEHGDLDRLVQLANSYEVAGMLSGMPYPFTEEYGQFYINRGRNNDPDKVVLWAVDDGSGLIGCIWARFEDDQGWTGYWLGEAYWGRGYMTEALRTVLRFGFEKRSIVSFEAGVFRDNPASARLLDKMGFSEVGEETIPSNGRGGTMVPHVRLALPKAEFVDLAKAEGCPP</sequence>
<dbReference type="EMBL" id="BMXE01000002">
    <property type="protein sequence ID" value="GHB24693.1"/>
    <property type="molecule type" value="Genomic_DNA"/>
</dbReference>
<keyword evidence="3" id="KW-1185">Reference proteome</keyword>
<evidence type="ECO:0000313" key="3">
    <source>
        <dbReference type="Proteomes" id="UP000637980"/>
    </source>
</evidence>
<accession>A0ABQ3E316</accession>